<protein>
    <submittedName>
        <fullName evidence="1">Uncharacterized protein</fullName>
    </submittedName>
</protein>
<comment type="caution">
    <text evidence="1">The sequence shown here is derived from an EMBL/GenBank/DDBJ whole genome shotgun (WGS) entry which is preliminary data.</text>
</comment>
<evidence type="ECO:0000313" key="2">
    <source>
        <dbReference type="Proteomes" id="UP000323454"/>
    </source>
</evidence>
<dbReference type="AlphaFoldDB" id="A0A5B2X280"/>
<evidence type="ECO:0000313" key="1">
    <source>
        <dbReference type="EMBL" id="KAA2257265.1"/>
    </source>
</evidence>
<sequence length="202" mass="21863">MIPPKDERQAQQMVDKLMVLVEAYRAAETAGTSTRTISHAGWHPGARLGANTPDGELLAYNDSGDEASCVLRAGQRTLCNVHVGGHGRDFTERPYTVWSVSPGLTGALAPHAVKLELIGDDETAIPADVVAHTFAVETAFGLPSERRLSELRATGTASKHDEVTAVWEVIDEAREKLRELTVRVYDNTDTVLYEGPALTGDK</sequence>
<dbReference type="OrthoDB" id="3618998at2"/>
<dbReference type="Proteomes" id="UP000323454">
    <property type="component" value="Unassembled WGS sequence"/>
</dbReference>
<name>A0A5B2X280_9PSEU</name>
<organism evidence="1 2">
    <name type="scientific">Solihabitans fulvus</name>
    <dbReference type="NCBI Taxonomy" id="1892852"/>
    <lineage>
        <taxon>Bacteria</taxon>
        <taxon>Bacillati</taxon>
        <taxon>Actinomycetota</taxon>
        <taxon>Actinomycetes</taxon>
        <taxon>Pseudonocardiales</taxon>
        <taxon>Pseudonocardiaceae</taxon>
        <taxon>Solihabitans</taxon>
    </lineage>
</organism>
<gene>
    <name evidence="1" type="ORF">F0L68_25240</name>
</gene>
<keyword evidence="2" id="KW-1185">Reference proteome</keyword>
<accession>A0A5B2X280</accession>
<reference evidence="1 2" key="1">
    <citation type="submission" date="2019-09" db="EMBL/GenBank/DDBJ databases">
        <title>Goodfellowia gen. nov., a new genus of the Pseudonocardineae related to Actinoalloteichus, containing Goodfellowia coeruleoviolacea gen. nov., comb. nov. gen. nov., comb. nov.</title>
        <authorList>
            <person name="Labeda D."/>
        </authorList>
    </citation>
    <scope>NUCLEOTIDE SEQUENCE [LARGE SCALE GENOMIC DNA]</scope>
    <source>
        <strain evidence="1 2">AN110305</strain>
    </source>
</reference>
<dbReference type="EMBL" id="VUOB01000046">
    <property type="protein sequence ID" value="KAA2257265.1"/>
    <property type="molecule type" value="Genomic_DNA"/>
</dbReference>
<reference evidence="1 2" key="2">
    <citation type="submission" date="2019-09" db="EMBL/GenBank/DDBJ databases">
        <authorList>
            <person name="Jin C."/>
        </authorList>
    </citation>
    <scope>NUCLEOTIDE SEQUENCE [LARGE SCALE GENOMIC DNA]</scope>
    <source>
        <strain evidence="1 2">AN110305</strain>
    </source>
</reference>
<proteinExistence type="predicted"/>